<keyword evidence="2" id="KW-1185">Reference proteome</keyword>
<name>A0A498H9B2_MALDO</name>
<dbReference type="AlphaFoldDB" id="A0A498H9B2"/>
<reference evidence="1 2" key="1">
    <citation type="submission" date="2018-10" db="EMBL/GenBank/DDBJ databases">
        <title>A high-quality apple genome assembly.</title>
        <authorList>
            <person name="Hu J."/>
        </authorList>
    </citation>
    <scope>NUCLEOTIDE SEQUENCE [LARGE SCALE GENOMIC DNA]</scope>
    <source>
        <strain evidence="2">cv. HFTH1</strain>
        <tissue evidence="1">Young leaf</tissue>
    </source>
</reference>
<proteinExistence type="predicted"/>
<dbReference type="Proteomes" id="UP000290289">
    <property type="component" value="Chromosome 17"/>
</dbReference>
<evidence type="ECO:0000313" key="2">
    <source>
        <dbReference type="Proteomes" id="UP000290289"/>
    </source>
</evidence>
<sequence>MAATCCFSPASTSIQKSGPVLKPFSRVLRFKNSLLTVKIKSSTLQIRSSLREEVFEDRANGIICYKDDRGEIICEGFDEGPRYHQHKPTTPWQPSRDAEIFDLLQQRWINFITDTELCRGDKGSAFQQEDIKNCNGSNTLR</sequence>
<dbReference type="PANTHER" id="PTHR34206:SF1">
    <property type="entry name" value="OS10G0390701 PROTEIN"/>
    <property type="match status" value="1"/>
</dbReference>
<accession>A0A498H9B2</accession>
<organism evidence="1 2">
    <name type="scientific">Malus domestica</name>
    <name type="common">Apple</name>
    <name type="synonym">Pyrus malus</name>
    <dbReference type="NCBI Taxonomy" id="3750"/>
    <lineage>
        <taxon>Eukaryota</taxon>
        <taxon>Viridiplantae</taxon>
        <taxon>Streptophyta</taxon>
        <taxon>Embryophyta</taxon>
        <taxon>Tracheophyta</taxon>
        <taxon>Spermatophyta</taxon>
        <taxon>Magnoliopsida</taxon>
        <taxon>eudicotyledons</taxon>
        <taxon>Gunneridae</taxon>
        <taxon>Pentapetalae</taxon>
        <taxon>rosids</taxon>
        <taxon>fabids</taxon>
        <taxon>Rosales</taxon>
        <taxon>Rosaceae</taxon>
        <taxon>Amygdaloideae</taxon>
        <taxon>Maleae</taxon>
        <taxon>Malus</taxon>
    </lineage>
</organism>
<protein>
    <submittedName>
        <fullName evidence="1">Uncharacterized protein</fullName>
    </submittedName>
</protein>
<evidence type="ECO:0000313" key="1">
    <source>
        <dbReference type="EMBL" id="RXH67579.1"/>
    </source>
</evidence>
<dbReference type="PANTHER" id="PTHR34206">
    <property type="entry name" value="OS06G0193300 PROTEIN"/>
    <property type="match status" value="1"/>
</dbReference>
<gene>
    <name evidence="1" type="ORF">DVH24_027726</name>
</gene>
<dbReference type="STRING" id="3750.A0A498H9B2"/>
<comment type="caution">
    <text evidence="1">The sequence shown here is derived from an EMBL/GenBank/DDBJ whole genome shotgun (WGS) entry which is preliminary data.</text>
</comment>
<dbReference type="OrthoDB" id="581210at2759"/>
<dbReference type="Gramene" id="mRNA:MD17G0134300">
    <property type="protein sequence ID" value="mRNA:MD17G0134300"/>
    <property type="gene ID" value="MD17G0134300"/>
</dbReference>
<dbReference type="EMBL" id="RDQH01000343">
    <property type="protein sequence ID" value="RXH67579.1"/>
    <property type="molecule type" value="Genomic_DNA"/>
</dbReference>